<reference evidence="7 8" key="1">
    <citation type="submission" date="2017-05" db="EMBL/GenBank/DDBJ databases">
        <title>Complete and WGS of Bordetella genogroups.</title>
        <authorList>
            <person name="Spilker T."/>
            <person name="LiPuma J."/>
        </authorList>
    </citation>
    <scope>NUCLEOTIDE SEQUENCE [LARGE SCALE GENOMIC DNA]</scope>
    <source>
        <strain evidence="7 8">AU7206</strain>
    </source>
</reference>
<keyword evidence="4" id="KW-0804">Transcription</keyword>
<keyword evidence="8" id="KW-1185">Reference proteome</keyword>
<dbReference type="PRINTS" id="PR00039">
    <property type="entry name" value="HTHLYSR"/>
</dbReference>
<dbReference type="Proteomes" id="UP000194161">
    <property type="component" value="Chromosome"/>
</dbReference>
<gene>
    <name evidence="7" type="ORF">CAL15_13935</name>
</gene>
<protein>
    <submittedName>
        <fullName evidence="7">LysR family transcriptional regulator</fullName>
    </submittedName>
</protein>
<dbReference type="GO" id="GO:0000976">
    <property type="term" value="F:transcription cis-regulatory region binding"/>
    <property type="evidence" value="ECO:0007669"/>
    <property type="project" value="TreeGrafter"/>
</dbReference>
<dbReference type="InterPro" id="IPR036388">
    <property type="entry name" value="WH-like_DNA-bd_sf"/>
</dbReference>
<name>A0A1W6ZE13_9BORD</name>
<dbReference type="PROSITE" id="PS50931">
    <property type="entry name" value="HTH_LYSR"/>
    <property type="match status" value="1"/>
</dbReference>
<dbReference type="InterPro" id="IPR036390">
    <property type="entry name" value="WH_DNA-bd_sf"/>
</dbReference>
<dbReference type="RefSeq" id="WP_086079155.1">
    <property type="nucleotide sequence ID" value="NZ_CP021111.1"/>
</dbReference>
<dbReference type="OrthoDB" id="9803735at2"/>
<dbReference type="PANTHER" id="PTHR30126">
    <property type="entry name" value="HTH-TYPE TRANSCRIPTIONAL REGULATOR"/>
    <property type="match status" value="1"/>
</dbReference>
<accession>A0A1W6ZE13</accession>
<dbReference type="SUPFAM" id="SSF46785">
    <property type="entry name" value="Winged helix' DNA-binding domain"/>
    <property type="match status" value="1"/>
</dbReference>
<feature type="region of interest" description="Disordered" evidence="5">
    <location>
        <begin position="288"/>
        <end position="312"/>
    </location>
</feature>
<keyword evidence="3" id="KW-0238">DNA-binding</keyword>
<evidence type="ECO:0000313" key="7">
    <source>
        <dbReference type="EMBL" id="ARP95390.1"/>
    </source>
</evidence>
<dbReference type="InterPro" id="IPR000847">
    <property type="entry name" value="LysR_HTH_N"/>
</dbReference>
<dbReference type="EMBL" id="CP021111">
    <property type="protein sequence ID" value="ARP95390.1"/>
    <property type="molecule type" value="Genomic_DNA"/>
</dbReference>
<evidence type="ECO:0000313" key="8">
    <source>
        <dbReference type="Proteomes" id="UP000194161"/>
    </source>
</evidence>
<evidence type="ECO:0000259" key="6">
    <source>
        <dbReference type="PROSITE" id="PS50931"/>
    </source>
</evidence>
<keyword evidence="2" id="KW-0805">Transcription regulation</keyword>
<dbReference type="KEGG" id="bgm:CAL15_13935"/>
<organism evidence="7 8">
    <name type="scientific">Bordetella genomosp. 13</name>
    <dbReference type="NCBI Taxonomy" id="463040"/>
    <lineage>
        <taxon>Bacteria</taxon>
        <taxon>Pseudomonadati</taxon>
        <taxon>Pseudomonadota</taxon>
        <taxon>Betaproteobacteria</taxon>
        <taxon>Burkholderiales</taxon>
        <taxon>Alcaligenaceae</taxon>
        <taxon>Bordetella</taxon>
    </lineage>
</organism>
<feature type="domain" description="HTH lysR-type" evidence="6">
    <location>
        <begin position="2"/>
        <end position="59"/>
    </location>
</feature>
<evidence type="ECO:0000256" key="4">
    <source>
        <dbReference type="ARBA" id="ARBA00023163"/>
    </source>
</evidence>
<dbReference type="InterPro" id="IPR005119">
    <property type="entry name" value="LysR_subst-bd"/>
</dbReference>
<evidence type="ECO:0000256" key="5">
    <source>
        <dbReference type="SAM" id="MobiDB-lite"/>
    </source>
</evidence>
<dbReference type="PANTHER" id="PTHR30126:SF77">
    <property type="entry name" value="TRANSCRIPTIONAL REGULATORY PROTEIN"/>
    <property type="match status" value="1"/>
</dbReference>
<comment type="similarity">
    <text evidence="1">Belongs to the LysR transcriptional regulatory family.</text>
</comment>
<evidence type="ECO:0000256" key="3">
    <source>
        <dbReference type="ARBA" id="ARBA00023125"/>
    </source>
</evidence>
<dbReference type="Pfam" id="PF03466">
    <property type="entry name" value="LysR_substrate"/>
    <property type="match status" value="1"/>
</dbReference>
<dbReference type="SUPFAM" id="SSF53850">
    <property type="entry name" value="Periplasmic binding protein-like II"/>
    <property type="match status" value="1"/>
</dbReference>
<dbReference type="FunFam" id="1.10.10.10:FF:000001">
    <property type="entry name" value="LysR family transcriptional regulator"/>
    <property type="match status" value="1"/>
</dbReference>
<dbReference type="AlphaFoldDB" id="A0A1W6ZE13"/>
<evidence type="ECO:0000256" key="2">
    <source>
        <dbReference type="ARBA" id="ARBA00023015"/>
    </source>
</evidence>
<dbReference type="Gene3D" id="3.40.190.290">
    <property type="match status" value="1"/>
</dbReference>
<dbReference type="GO" id="GO:0003700">
    <property type="term" value="F:DNA-binding transcription factor activity"/>
    <property type="evidence" value="ECO:0007669"/>
    <property type="project" value="InterPro"/>
</dbReference>
<dbReference type="Pfam" id="PF00126">
    <property type="entry name" value="HTH_1"/>
    <property type="match status" value="1"/>
</dbReference>
<proteinExistence type="inferred from homology"/>
<dbReference type="CDD" id="cd05466">
    <property type="entry name" value="PBP2_LTTR_substrate"/>
    <property type="match status" value="1"/>
</dbReference>
<dbReference type="STRING" id="463040.CAL15_13935"/>
<evidence type="ECO:0000256" key="1">
    <source>
        <dbReference type="ARBA" id="ARBA00009437"/>
    </source>
</evidence>
<dbReference type="Gene3D" id="1.10.10.10">
    <property type="entry name" value="Winged helix-like DNA-binding domain superfamily/Winged helix DNA-binding domain"/>
    <property type="match status" value="1"/>
</dbReference>
<sequence length="312" mass="34047">MIDLRHIETFFWVASLGSFRAASEKLNTTQPAISQRIASLESDLGVRLFERDARGVTLTGKGHELLSHAERMLQVRRDMMQAAREQNVMSGTLRMGVAETIVQTWLPALIEHVHAAYPALVLQIEVDTTHVLRGQLLARQIDLAFLMGPVREARVENVPLCTYPLAWVASPRLDLGPEPLTLARVGQLPVITYPSSSSPYRAVQDMLVRAGVAPRMYGSASLSMVVRMTLDCIGTSVIAPVFLGKELASGELRLLSVQADPLPDLAFTATWVEGPDSHAARAIARLAQRAAADHERQRDAAQGGESASRQAS</sequence>